<feature type="transmembrane region" description="Helical" evidence="2">
    <location>
        <begin position="190"/>
        <end position="209"/>
    </location>
</feature>
<dbReference type="CDD" id="cd17324">
    <property type="entry name" value="MFS_NepI_like"/>
    <property type="match status" value="1"/>
</dbReference>
<reference evidence="5" key="1">
    <citation type="submission" date="2014-04" db="EMBL/GenBank/DDBJ databases">
        <title>Evolutionary Origins and Diversification of the Mycorrhizal Mutualists.</title>
        <authorList>
            <consortium name="DOE Joint Genome Institute"/>
            <consortium name="Mycorrhizal Genomics Consortium"/>
            <person name="Kohler A."/>
            <person name="Kuo A."/>
            <person name="Nagy L.G."/>
            <person name="Floudas D."/>
            <person name="Copeland A."/>
            <person name="Barry K.W."/>
            <person name="Cichocki N."/>
            <person name="Veneault-Fourrey C."/>
            <person name="LaButti K."/>
            <person name="Lindquist E.A."/>
            <person name="Lipzen A."/>
            <person name="Lundell T."/>
            <person name="Morin E."/>
            <person name="Murat C."/>
            <person name="Riley R."/>
            <person name="Ohm R."/>
            <person name="Sun H."/>
            <person name="Tunlid A."/>
            <person name="Henrissat B."/>
            <person name="Grigoriev I.V."/>
            <person name="Hibbett D.S."/>
            <person name="Martin F."/>
        </authorList>
    </citation>
    <scope>NUCLEOTIDE SEQUENCE [LARGE SCALE GENOMIC DNA]</scope>
    <source>
        <strain evidence="5">FD-334 SS-4</strain>
    </source>
</reference>
<feature type="domain" description="Major facilitator superfamily (MFS) profile" evidence="3">
    <location>
        <begin position="67"/>
        <end position="481"/>
    </location>
</feature>
<organism evidence="4 5">
    <name type="scientific">Hypholoma sublateritium (strain FD-334 SS-4)</name>
    <dbReference type="NCBI Taxonomy" id="945553"/>
    <lineage>
        <taxon>Eukaryota</taxon>
        <taxon>Fungi</taxon>
        <taxon>Dikarya</taxon>
        <taxon>Basidiomycota</taxon>
        <taxon>Agaricomycotina</taxon>
        <taxon>Agaricomycetes</taxon>
        <taxon>Agaricomycetidae</taxon>
        <taxon>Agaricales</taxon>
        <taxon>Agaricineae</taxon>
        <taxon>Strophariaceae</taxon>
        <taxon>Hypholoma</taxon>
    </lineage>
</organism>
<keyword evidence="5" id="KW-1185">Reference proteome</keyword>
<evidence type="ECO:0000313" key="4">
    <source>
        <dbReference type="EMBL" id="KJA16287.1"/>
    </source>
</evidence>
<dbReference type="PROSITE" id="PS50850">
    <property type="entry name" value="MFS"/>
    <property type="match status" value="1"/>
</dbReference>
<dbReference type="OMA" id="AFWATER"/>
<feature type="transmembrane region" description="Helical" evidence="2">
    <location>
        <begin position="359"/>
        <end position="385"/>
    </location>
</feature>
<feature type="transmembrane region" description="Helical" evidence="2">
    <location>
        <begin position="425"/>
        <end position="443"/>
    </location>
</feature>
<name>A0A0D2KNW4_HYPSF</name>
<dbReference type="OrthoDB" id="2105912at2759"/>
<dbReference type="STRING" id="945553.A0A0D2KNW4"/>
<feature type="transmembrane region" description="Helical" evidence="2">
    <location>
        <begin position="63"/>
        <end position="84"/>
    </location>
</feature>
<proteinExistence type="predicted"/>
<feature type="transmembrane region" description="Helical" evidence="2">
    <location>
        <begin position="309"/>
        <end position="328"/>
    </location>
</feature>
<feature type="transmembrane region" description="Helical" evidence="2">
    <location>
        <begin position="397"/>
        <end position="419"/>
    </location>
</feature>
<gene>
    <name evidence="4" type="ORF">HYPSUDRAFT_193288</name>
</gene>
<feature type="transmembrane region" description="Helical" evidence="2">
    <location>
        <begin position="134"/>
        <end position="151"/>
    </location>
</feature>
<sequence>MSRPSDAPELWNGQAEKEGVQFGELSSNAIKKSTEDGDVNVTDLFILRIPERLRYRKETPFQFNYALTIAFSCSGAILIANLYYCQPLLSRLAFEYAFQHNGDDSGIIVAMAGSYALGLLTICPLGDIVRRRQLILVMTFITTLLSIGLAVTQKVVVFEAINFLMGFTNVAAQILIPLVAEIAPIERRGFAYSIMLAGLMFGILFARVVAGIIGDFFAWRIVYYAAVTLQSIVLIGLYLMLPDYPSSNVGLPYWKIHWSMGKLAVTEPIVVQATLINIGTSACFAYYWVTLTFLLGGPPYNYSTLDIGLFGLLGMAGVAAGPICGRLVDQMHPWHAILIPTALLLLFQAIQTAAGGIHISAVIISCFGLDFLQQIQGIALVVSILSVSSTAISRLNAIYILSFYIGQLIGTSVGTIIFIQYGWRAAGAFGMALYGFQLFVLGLRGPHCRQYTWFGYEGGFSFRRKLQSSEISQPSYTPDAN</sequence>
<keyword evidence="2" id="KW-0812">Transmembrane</keyword>
<dbReference type="PANTHER" id="PTHR42910">
    <property type="entry name" value="TRANSPORTER SCO4007-RELATED"/>
    <property type="match status" value="1"/>
</dbReference>
<evidence type="ECO:0000256" key="1">
    <source>
        <dbReference type="ARBA" id="ARBA00004141"/>
    </source>
</evidence>
<accession>A0A0D2KNW4</accession>
<dbReference type="PANTHER" id="PTHR42910:SF1">
    <property type="entry name" value="MAJOR FACILITATOR SUPERFAMILY (MFS) PROFILE DOMAIN-CONTAINING PROTEIN"/>
    <property type="match status" value="1"/>
</dbReference>
<evidence type="ECO:0000259" key="3">
    <source>
        <dbReference type="PROSITE" id="PS50850"/>
    </source>
</evidence>
<dbReference type="EMBL" id="KN817624">
    <property type="protein sequence ID" value="KJA16287.1"/>
    <property type="molecule type" value="Genomic_DNA"/>
</dbReference>
<dbReference type="InterPro" id="IPR011701">
    <property type="entry name" value="MFS"/>
</dbReference>
<dbReference type="SUPFAM" id="SSF103473">
    <property type="entry name" value="MFS general substrate transporter"/>
    <property type="match status" value="1"/>
</dbReference>
<comment type="subcellular location">
    <subcellularLocation>
        <location evidence="1">Membrane</location>
        <topology evidence="1">Multi-pass membrane protein</topology>
    </subcellularLocation>
</comment>
<dbReference type="InterPro" id="IPR036259">
    <property type="entry name" value="MFS_trans_sf"/>
</dbReference>
<evidence type="ECO:0000313" key="5">
    <source>
        <dbReference type="Proteomes" id="UP000054270"/>
    </source>
</evidence>
<keyword evidence="2" id="KW-0472">Membrane</keyword>
<dbReference type="AlphaFoldDB" id="A0A0D2KNW4"/>
<dbReference type="Gene3D" id="1.20.1250.20">
    <property type="entry name" value="MFS general substrate transporter like domains"/>
    <property type="match status" value="1"/>
</dbReference>
<evidence type="ECO:0000256" key="2">
    <source>
        <dbReference type="SAM" id="Phobius"/>
    </source>
</evidence>
<keyword evidence="2" id="KW-1133">Transmembrane helix</keyword>
<feature type="transmembrane region" description="Helical" evidence="2">
    <location>
        <begin position="269"/>
        <end position="289"/>
    </location>
</feature>
<dbReference type="Proteomes" id="UP000054270">
    <property type="component" value="Unassembled WGS sequence"/>
</dbReference>
<feature type="transmembrane region" description="Helical" evidence="2">
    <location>
        <begin position="163"/>
        <end position="183"/>
    </location>
</feature>
<protein>
    <recommendedName>
        <fullName evidence="3">Major facilitator superfamily (MFS) profile domain-containing protein</fullName>
    </recommendedName>
</protein>
<dbReference type="InterPro" id="IPR020846">
    <property type="entry name" value="MFS_dom"/>
</dbReference>
<feature type="transmembrane region" description="Helical" evidence="2">
    <location>
        <begin position="104"/>
        <end position="122"/>
    </location>
</feature>
<feature type="transmembrane region" description="Helical" evidence="2">
    <location>
        <begin position="335"/>
        <end position="353"/>
    </location>
</feature>
<dbReference type="GO" id="GO:0022857">
    <property type="term" value="F:transmembrane transporter activity"/>
    <property type="evidence" value="ECO:0007669"/>
    <property type="project" value="InterPro"/>
</dbReference>
<feature type="transmembrane region" description="Helical" evidence="2">
    <location>
        <begin position="221"/>
        <end position="241"/>
    </location>
</feature>
<dbReference type="GO" id="GO:0016020">
    <property type="term" value="C:membrane"/>
    <property type="evidence" value="ECO:0007669"/>
    <property type="project" value="UniProtKB-SubCell"/>
</dbReference>
<dbReference type="Pfam" id="PF07690">
    <property type="entry name" value="MFS_1"/>
    <property type="match status" value="1"/>
</dbReference>